<sequence length="601" mass="66466">MVDESALRYFASHGDTKRLKVEIARLQALYPNWVPPADPLAIPTNNDTQLEAMWKLYADGSFAELRGKITERQSNEPNWQPPSDLLERLDIAEARTRLVNSSEMKQYSAVIDIAAQTPVLLTCAEMDVLWRVAEAFVKTDRESRSVETFAYILQNCTEQAERLATMQKAAELLSYKPVQQLLSYERRGIDGAGEFEAIRNDLARRFVNDANEDPKLVIDPSWVTRLEQLATTTGDASDLLLLGWYQLGHKQIAEAEKSFRASRTKKYTAAASQGLALTLLEEDKPQEAEDAMYALRHATDDTKATYLAATARLMARQPPLILDETILARIAAEVIVQKDATTAQEFGWYARTFDQMPTAAGWFETALAWKPDDEPSAYGLALTLYQLKNTLRVSEIKRQWKDRSPRIAAIGGAADASTGLTAAPDGKARRGAARRGCSNTLDPRTLSPQTALTRGWCLMDKNRPLEAIDSFEVAIGGVGQTRADGVYGQSLAYLRLGLADNAAVAAARAPLPPSRAAELQTAILSKRVTNAFDAGRYRQALLFLDQRAQFQPEPIDLMVLRGYAYQNLGMVADAIKIFEAAAATGNVTAMRALGDLRSERR</sequence>
<reference evidence="1 2" key="1">
    <citation type="submission" date="2019-07" db="EMBL/GenBank/DDBJ databases">
        <title>Whole genome shotgun sequence of Rhizobium naphthalenivorans NBRC 107585.</title>
        <authorList>
            <person name="Hosoyama A."/>
            <person name="Uohara A."/>
            <person name="Ohji S."/>
            <person name="Ichikawa N."/>
        </authorList>
    </citation>
    <scope>NUCLEOTIDE SEQUENCE [LARGE SCALE GENOMIC DNA]</scope>
    <source>
        <strain evidence="1 2">NBRC 107585</strain>
    </source>
</reference>
<comment type="caution">
    <text evidence="1">The sequence shown here is derived from an EMBL/GenBank/DDBJ whole genome shotgun (WGS) entry which is preliminary data.</text>
</comment>
<evidence type="ECO:0000313" key="1">
    <source>
        <dbReference type="EMBL" id="GEO87013.1"/>
    </source>
</evidence>
<dbReference type="Proteomes" id="UP000321717">
    <property type="component" value="Unassembled WGS sequence"/>
</dbReference>
<name>A0A512HNJ6_9HYPH</name>
<gene>
    <name evidence="1" type="ORF">RNA01_39450</name>
</gene>
<accession>A0A512HNJ6</accession>
<proteinExistence type="predicted"/>
<evidence type="ECO:0008006" key="3">
    <source>
        <dbReference type="Google" id="ProtNLM"/>
    </source>
</evidence>
<dbReference type="InterPro" id="IPR011990">
    <property type="entry name" value="TPR-like_helical_dom_sf"/>
</dbReference>
<keyword evidence="2" id="KW-1185">Reference proteome</keyword>
<evidence type="ECO:0000313" key="2">
    <source>
        <dbReference type="Proteomes" id="UP000321717"/>
    </source>
</evidence>
<organism evidence="1 2">
    <name type="scientific">Ciceribacter naphthalenivorans</name>
    <dbReference type="NCBI Taxonomy" id="1118451"/>
    <lineage>
        <taxon>Bacteria</taxon>
        <taxon>Pseudomonadati</taxon>
        <taxon>Pseudomonadota</taxon>
        <taxon>Alphaproteobacteria</taxon>
        <taxon>Hyphomicrobiales</taxon>
        <taxon>Rhizobiaceae</taxon>
        <taxon>Ciceribacter</taxon>
    </lineage>
</organism>
<dbReference type="SUPFAM" id="SSF48452">
    <property type="entry name" value="TPR-like"/>
    <property type="match status" value="2"/>
</dbReference>
<protein>
    <recommendedName>
        <fullName evidence="3">Cellulose synthase</fullName>
    </recommendedName>
</protein>
<dbReference type="EMBL" id="BJZP01000028">
    <property type="protein sequence ID" value="GEO87013.1"/>
    <property type="molecule type" value="Genomic_DNA"/>
</dbReference>
<dbReference type="AlphaFoldDB" id="A0A512HNJ6"/>
<dbReference type="Gene3D" id="1.25.40.10">
    <property type="entry name" value="Tetratricopeptide repeat domain"/>
    <property type="match status" value="2"/>
</dbReference>